<dbReference type="AlphaFoldDB" id="A0A3B0VGV0"/>
<proteinExistence type="predicted"/>
<accession>A0A3B0VGV0</accession>
<evidence type="ECO:0000313" key="3">
    <source>
        <dbReference type="EMBL" id="VAW31296.1"/>
    </source>
</evidence>
<dbReference type="InterPro" id="IPR045435">
    <property type="entry name" value="EAD7"/>
</dbReference>
<dbReference type="EMBL" id="UOEU01000192">
    <property type="protein sequence ID" value="VAW31296.1"/>
    <property type="molecule type" value="Genomic_DNA"/>
</dbReference>
<feature type="region of interest" description="Disordered" evidence="1">
    <location>
        <begin position="94"/>
        <end position="122"/>
    </location>
</feature>
<dbReference type="Pfam" id="PF19960">
    <property type="entry name" value="EAD7"/>
    <property type="match status" value="1"/>
</dbReference>
<organism evidence="3">
    <name type="scientific">hydrothermal vent metagenome</name>
    <dbReference type="NCBI Taxonomy" id="652676"/>
    <lineage>
        <taxon>unclassified sequences</taxon>
        <taxon>metagenomes</taxon>
        <taxon>ecological metagenomes</taxon>
    </lineage>
</organism>
<reference evidence="3" key="1">
    <citation type="submission" date="2018-06" db="EMBL/GenBank/DDBJ databases">
        <authorList>
            <person name="Zhirakovskaya E."/>
        </authorList>
    </citation>
    <scope>NUCLEOTIDE SEQUENCE</scope>
</reference>
<feature type="domain" description="Effector-associated" evidence="2">
    <location>
        <begin position="6"/>
        <end position="67"/>
    </location>
</feature>
<evidence type="ECO:0000256" key="1">
    <source>
        <dbReference type="SAM" id="MobiDB-lite"/>
    </source>
</evidence>
<evidence type="ECO:0000259" key="2">
    <source>
        <dbReference type="Pfam" id="PF19960"/>
    </source>
</evidence>
<feature type="compositionally biased region" description="Basic and acidic residues" evidence="1">
    <location>
        <begin position="106"/>
        <end position="122"/>
    </location>
</feature>
<name>A0A3B0VGV0_9ZZZZ</name>
<gene>
    <name evidence="3" type="ORF">MNBD_CHLOROFLEXI01-3722</name>
</gene>
<sequence>MDRIQLRDDLLTVFNLEEFQALCRRLGVEYEALRGKTQQDKAGILIGMMERNGRLPELVQELVGERPHLDETYAAYIAIETAAPDDPLSWLDRLARGEGPAIEEDPTMRWDTEQSKDEEGNG</sequence>
<protein>
    <recommendedName>
        <fullName evidence="2">Effector-associated domain-containing protein</fullName>
    </recommendedName>
</protein>